<dbReference type="SUPFAM" id="SSF52058">
    <property type="entry name" value="L domain-like"/>
    <property type="match status" value="1"/>
</dbReference>
<dbReference type="InterPro" id="IPR001611">
    <property type="entry name" value="Leu-rich_rpt"/>
</dbReference>
<accession>A0A804R6K6</accession>
<keyword evidence="3" id="KW-0732">Signal</keyword>
<dbReference type="PROSITE" id="PS51450">
    <property type="entry name" value="LRR"/>
    <property type="match status" value="1"/>
</dbReference>
<dbReference type="Gene3D" id="3.80.10.10">
    <property type="entry name" value="Ribonuclease Inhibitor"/>
    <property type="match status" value="1"/>
</dbReference>
<reference evidence="4" key="2">
    <citation type="submission" date="2019-07" db="EMBL/GenBank/DDBJ databases">
        <authorList>
            <person name="Seetharam A."/>
            <person name="Woodhouse M."/>
            <person name="Cannon E."/>
        </authorList>
    </citation>
    <scope>NUCLEOTIDE SEQUENCE [LARGE SCALE GENOMIC DNA]</scope>
    <source>
        <strain evidence="4">cv. B73</strain>
    </source>
</reference>
<feature type="chain" id="PRO_5032869346" evidence="3">
    <location>
        <begin position="24"/>
        <end position="535"/>
    </location>
</feature>
<feature type="region of interest" description="Disordered" evidence="1">
    <location>
        <begin position="440"/>
        <end position="483"/>
    </location>
</feature>
<dbReference type="Gramene" id="Zm00001eb383780_T002">
    <property type="protein sequence ID" value="Zm00001eb383780_P002"/>
    <property type="gene ID" value="Zm00001eb383780"/>
</dbReference>
<dbReference type="Pfam" id="PF13855">
    <property type="entry name" value="LRR_8"/>
    <property type="match status" value="1"/>
</dbReference>
<proteinExistence type="predicted"/>
<evidence type="ECO:0000256" key="2">
    <source>
        <dbReference type="SAM" id="Phobius"/>
    </source>
</evidence>
<feature type="compositionally biased region" description="Low complexity" evidence="1">
    <location>
        <begin position="451"/>
        <end position="461"/>
    </location>
</feature>
<evidence type="ECO:0000313" key="4">
    <source>
        <dbReference type="EnsemblPlants" id="Zm00001eb383780_P002"/>
    </source>
</evidence>
<reference evidence="4" key="3">
    <citation type="submission" date="2021-05" db="UniProtKB">
        <authorList>
            <consortium name="EnsemblPlants"/>
        </authorList>
    </citation>
    <scope>IDENTIFICATION</scope>
    <source>
        <strain evidence="4">cv. B73</strain>
    </source>
</reference>
<evidence type="ECO:0000256" key="1">
    <source>
        <dbReference type="SAM" id="MobiDB-lite"/>
    </source>
</evidence>
<protein>
    <submittedName>
        <fullName evidence="4">Uncharacterized protein</fullName>
    </submittedName>
</protein>
<gene>
    <name evidence="4" type="primary">LOC103638477</name>
</gene>
<dbReference type="InterPro" id="IPR050994">
    <property type="entry name" value="At_inactive_RLKs"/>
</dbReference>
<dbReference type="PANTHER" id="PTHR48010:SF58">
    <property type="entry name" value="RECEPTOR PROTEIN KINASE-LIKE PROTEIN ZAR1"/>
    <property type="match status" value="1"/>
</dbReference>
<dbReference type="PANTHER" id="PTHR48010">
    <property type="entry name" value="OS05G0588300 PROTEIN"/>
    <property type="match status" value="1"/>
</dbReference>
<feature type="transmembrane region" description="Helical" evidence="2">
    <location>
        <begin position="282"/>
        <end position="309"/>
    </location>
</feature>
<sequence>MPLQVHPLLLLLLVSSLPSCAISSGSSSCAGRDDAAIVAAAFRHVRNFRAPRTKACQPVRALRLPSRNLTGAVSWAALANLSALAAVDLSGNALQGAIPGGFWRAPSLRAVDVSRNQLGGALRVEPNPQLQSLNVSGNRFTGVDGVEGLSGLVALDVSTNRIRAVPRGLRRLTRLKRLDLSSNGMRGWFPGDLPPLGGVRSLNVSYNKFSGVVDTGAVTKFGHSAFVHAGNASLVFSGHSTEPRRPRPSPPHGKSKKNGGSAGTSTESKATRSSKKRKHLSIVAVAVICGVVSLAMLLCLVGCVACGVLKSRQKGGKDDDEKKPQWGEKGEEEKEEDVVVAAARGASAQRTGPCSPATSTSSCASWRAPWPGSARTTTRRPLPPHSGSSRASATPTFFRSLATALQAKRSCYCTSTWRRAICTGGCTSCQRVGRTWTTRAAATFGRRRRSSGPSPTGRPGTASRWGSPGAWRSCTRDGPAGRGARRSCTATWCRPTFCCATTWSPGSQTSGTTTTRRRRRRPRATCTGSACWCWS</sequence>
<reference evidence="5" key="1">
    <citation type="journal article" date="2009" name="Science">
        <title>The B73 maize genome: complexity, diversity, and dynamics.</title>
        <authorList>
            <person name="Schnable P.S."/>
            <person name="Ware D."/>
            <person name="Fulton R.S."/>
            <person name="Stein J.C."/>
            <person name="Wei F."/>
            <person name="Pasternak S."/>
            <person name="Liang C."/>
            <person name="Zhang J."/>
            <person name="Fulton L."/>
            <person name="Graves T.A."/>
            <person name="Minx P."/>
            <person name="Reily A.D."/>
            <person name="Courtney L."/>
            <person name="Kruchowski S.S."/>
            <person name="Tomlinson C."/>
            <person name="Strong C."/>
            <person name="Delehaunty K."/>
            <person name="Fronick C."/>
            <person name="Courtney B."/>
            <person name="Rock S.M."/>
            <person name="Belter E."/>
            <person name="Du F."/>
            <person name="Kim K."/>
            <person name="Abbott R.M."/>
            <person name="Cotton M."/>
            <person name="Levy A."/>
            <person name="Marchetto P."/>
            <person name="Ochoa K."/>
            <person name="Jackson S.M."/>
            <person name="Gillam B."/>
            <person name="Chen W."/>
            <person name="Yan L."/>
            <person name="Higginbotham J."/>
            <person name="Cardenas M."/>
            <person name="Waligorski J."/>
            <person name="Applebaum E."/>
            <person name="Phelps L."/>
            <person name="Falcone J."/>
            <person name="Kanchi K."/>
            <person name="Thane T."/>
            <person name="Scimone A."/>
            <person name="Thane N."/>
            <person name="Henke J."/>
            <person name="Wang T."/>
            <person name="Ruppert J."/>
            <person name="Shah N."/>
            <person name="Rotter K."/>
            <person name="Hodges J."/>
            <person name="Ingenthron E."/>
            <person name="Cordes M."/>
            <person name="Kohlberg S."/>
            <person name="Sgro J."/>
            <person name="Delgado B."/>
            <person name="Mead K."/>
            <person name="Chinwalla A."/>
            <person name="Leonard S."/>
            <person name="Crouse K."/>
            <person name="Collura K."/>
            <person name="Kudrna D."/>
            <person name="Currie J."/>
            <person name="He R."/>
            <person name="Angelova A."/>
            <person name="Rajasekar S."/>
            <person name="Mueller T."/>
            <person name="Lomeli R."/>
            <person name="Scara G."/>
            <person name="Ko A."/>
            <person name="Delaney K."/>
            <person name="Wissotski M."/>
            <person name="Lopez G."/>
            <person name="Campos D."/>
            <person name="Braidotti M."/>
            <person name="Ashley E."/>
            <person name="Golser W."/>
            <person name="Kim H."/>
            <person name="Lee S."/>
            <person name="Lin J."/>
            <person name="Dujmic Z."/>
            <person name="Kim W."/>
            <person name="Talag J."/>
            <person name="Zuccolo A."/>
            <person name="Fan C."/>
            <person name="Sebastian A."/>
            <person name="Kramer M."/>
            <person name="Spiegel L."/>
            <person name="Nascimento L."/>
            <person name="Zutavern T."/>
            <person name="Miller B."/>
            <person name="Ambroise C."/>
            <person name="Muller S."/>
            <person name="Spooner W."/>
            <person name="Narechania A."/>
            <person name="Ren L."/>
            <person name="Wei S."/>
            <person name="Kumari S."/>
            <person name="Faga B."/>
            <person name="Levy M.J."/>
            <person name="McMahan L."/>
            <person name="Van Buren P."/>
            <person name="Vaughn M.W."/>
            <person name="Ying K."/>
            <person name="Yeh C.-T."/>
            <person name="Emrich S.J."/>
            <person name="Jia Y."/>
            <person name="Kalyanaraman A."/>
            <person name="Hsia A.-P."/>
            <person name="Barbazuk W.B."/>
            <person name="Baucom R.S."/>
            <person name="Brutnell T.P."/>
            <person name="Carpita N.C."/>
            <person name="Chaparro C."/>
            <person name="Chia J.-M."/>
            <person name="Deragon J.-M."/>
            <person name="Estill J.C."/>
            <person name="Fu Y."/>
            <person name="Jeddeloh J.A."/>
            <person name="Han Y."/>
            <person name="Lee H."/>
            <person name="Li P."/>
            <person name="Lisch D.R."/>
            <person name="Liu S."/>
            <person name="Liu Z."/>
            <person name="Nagel D.H."/>
            <person name="McCann M.C."/>
            <person name="SanMiguel P."/>
            <person name="Myers A.M."/>
            <person name="Nettleton D."/>
            <person name="Nguyen J."/>
            <person name="Penning B.W."/>
            <person name="Ponnala L."/>
            <person name="Schneider K.L."/>
            <person name="Schwartz D.C."/>
            <person name="Sharma A."/>
            <person name="Soderlund C."/>
            <person name="Springer N.M."/>
            <person name="Sun Q."/>
            <person name="Wang H."/>
            <person name="Waterman M."/>
            <person name="Westerman R."/>
            <person name="Wolfgruber T.K."/>
            <person name="Yang L."/>
            <person name="Yu Y."/>
            <person name="Zhang L."/>
            <person name="Zhou S."/>
            <person name="Zhu Q."/>
            <person name="Bennetzen J.L."/>
            <person name="Dawe R.K."/>
            <person name="Jiang J."/>
            <person name="Jiang N."/>
            <person name="Presting G.G."/>
            <person name="Wessler S.R."/>
            <person name="Aluru S."/>
            <person name="Martienssen R.A."/>
            <person name="Clifton S.W."/>
            <person name="McCombie W.R."/>
            <person name="Wing R.A."/>
            <person name="Wilson R.K."/>
        </authorList>
    </citation>
    <scope>NUCLEOTIDE SEQUENCE [LARGE SCALE GENOMIC DNA]</scope>
    <source>
        <strain evidence="5">cv. B73</strain>
    </source>
</reference>
<feature type="compositionally biased region" description="Low complexity" evidence="1">
    <location>
        <begin position="353"/>
        <end position="365"/>
    </location>
</feature>
<dbReference type="AlphaFoldDB" id="A0A804R6K6"/>
<name>A0A804R6K6_MAIZE</name>
<keyword evidence="2" id="KW-0472">Membrane</keyword>
<keyword evidence="2" id="KW-1133">Transmembrane helix</keyword>
<dbReference type="InterPro" id="IPR032675">
    <property type="entry name" value="LRR_dom_sf"/>
</dbReference>
<feature type="compositionally biased region" description="Basic and acidic residues" evidence="1">
    <location>
        <begin position="315"/>
        <end position="332"/>
    </location>
</feature>
<feature type="region of interest" description="Disordered" evidence="1">
    <location>
        <begin position="237"/>
        <end position="275"/>
    </location>
</feature>
<evidence type="ECO:0000256" key="3">
    <source>
        <dbReference type="SAM" id="SignalP"/>
    </source>
</evidence>
<feature type="region of interest" description="Disordered" evidence="1">
    <location>
        <begin position="312"/>
        <end position="393"/>
    </location>
</feature>
<organism evidence="4 5">
    <name type="scientific">Zea mays</name>
    <name type="common">Maize</name>
    <dbReference type="NCBI Taxonomy" id="4577"/>
    <lineage>
        <taxon>Eukaryota</taxon>
        <taxon>Viridiplantae</taxon>
        <taxon>Streptophyta</taxon>
        <taxon>Embryophyta</taxon>
        <taxon>Tracheophyta</taxon>
        <taxon>Spermatophyta</taxon>
        <taxon>Magnoliopsida</taxon>
        <taxon>Liliopsida</taxon>
        <taxon>Poales</taxon>
        <taxon>Poaceae</taxon>
        <taxon>PACMAD clade</taxon>
        <taxon>Panicoideae</taxon>
        <taxon>Andropogonodae</taxon>
        <taxon>Andropogoneae</taxon>
        <taxon>Tripsacinae</taxon>
        <taxon>Zea</taxon>
    </lineage>
</organism>
<dbReference type="EnsemblPlants" id="Zm00001eb383780_T002">
    <property type="protein sequence ID" value="Zm00001eb383780_P002"/>
    <property type="gene ID" value="Zm00001eb383780"/>
</dbReference>
<keyword evidence="5" id="KW-1185">Reference proteome</keyword>
<keyword evidence="2" id="KW-0812">Transmembrane</keyword>
<evidence type="ECO:0000313" key="5">
    <source>
        <dbReference type="Proteomes" id="UP000007305"/>
    </source>
</evidence>
<dbReference type="Proteomes" id="UP000007305">
    <property type="component" value="Chromosome 9"/>
</dbReference>
<feature type="signal peptide" evidence="3">
    <location>
        <begin position="1"/>
        <end position="23"/>
    </location>
</feature>